<reference evidence="7" key="1">
    <citation type="submission" date="2024-06" db="EMBL/GenBank/DDBJ databases">
        <authorList>
            <person name="Liu X."/>
            <person name="Lenzi L."/>
            <person name="Haldenby T S."/>
            <person name="Uol C."/>
        </authorList>
    </citation>
    <scope>NUCLEOTIDE SEQUENCE</scope>
</reference>
<evidence type="ECO:0008006" key="9">
    <source>
        <dbReference type="Google" id="ProtNLM"/>
    </source>
</evidence>
<feature type="transmembrane region" description="Helical" evidence="6">
    <location>
        <begin position="100"/>
        <end position="120"/>
    </location>
</feature>
<sequence>MDFRVVPLAYAGGFISNQFVIRNRKWSEKLRRPEFAAPKWVYAPVWLFLYTSMGLASFLIWKNGEEEQIIIPLVMYGFQFFGNMLYTPVFFGARSIKASVVVIVATLGGVISCIILFYPINSLASLLMIPYAAWLTWGTVVNIRCAVLNP</sequence>
<keyword evidence="5 6" id="KW-0472">Membrane</keyword>
<accession>A0AAV2T538</accession>
<dbReference type="PANTHER" id="PTHR10057:SF0">
    <property type="entry name" value="TRANSLOCATOR PROTEIN"/>
    <property type="match status" value="1"/>
</dbReference>
<dbReference type="FunFam" id="1.20.1260.100:FF:000001">
    <property type="entry name" value="translocator protein 2"/>
    <property type="match status" value="1"/>
</dbReference>
<comment type="similarity">
    <text evidence="2">Belongs to the TspO/BZRP family.</text>
</comment>
<comment type="subcellular location">
    <subcellularLocation>
        <location evidence="1">Membrane</location>
        <topology evidence="1">Multi-pass membrane protein</topology>
    </subcellularLocation>
</comment>
<dbReference type="Gene3D" id="1.20.1260.100">
    <property type="entry name" value="TspO/MBR protein"/>
    <property type="match status" value="1"/>
</dbReference>
<evidence type="ECO:0000256" key="4">
    <source>
        <dbReference type="ARBA" id="ARBA00022989"/>
    </source>
</evidence>
<comment type="caution">
    <text evidence="7">The sequence shown here is derived from an EMBL/GenBank/DDBJ whole genome shotgun (WGS) entry which is preliminary data.</text>
</comment>
<evidence type="ECO:0000313" key="7">
    <source>
        <dbReference type="EMBL" id="CAL5132264.1"/>
    </source>
</evidence>
<dbReference type="AlphaFoldDB" id="A0AAV2T538"/>
<feature type="transmembrane region" description="Helical" evidence="6">
    <location>
        <begin position="126"/>
        <end position="147"/>
    </location>
</feature>
<dbReference type="Pfam" id="PF03073">
    <property type="entry name" value="TspO_MBR"/>
    <property type="match status" value="1"/>
</dbReference>
<dbReference type="PANTHER" id="PTHR10057">
    <property type="entry name" value="PERIPHERAL-TYPE BENZODIAZEPINE RECEPTOR"/>
    <property type="match status" value="1"/>
</dbReference>
<evidence type="ECO:0000256" key="1">
    <source>
        <dbReference type="ARBA" id="ARBA00004141"/>
    </source>
</evidence>
<evidence type="ECO:0000313" key="8">
    <source>
        <dbReference type="Proteomes" id="UP001497525"/>
    </source>
</evidence>
<keyword evidence="3 6" id="KW-0812">Transmembrane</keyword>
<name>A0AAV2T538_CALDB</name>
<feature type="transmembrane region" description="Helical" evidence="6">
    <location>
        <begin position="40"/>
        <end position="61"/>
    </location>
</feature>
<dbReference type="InterPro" id="IPR038330">
    <property type="entry name" value="TspO/MBR-related_sf"/>
</dbReference>
<evidence type="ECO:0000256" key="2">
    <source>
        <dbReference type="ARBA" id="ARBA00007524"/>
    </source>
</evidence>
<feature type="transmembrane region" description="Helical" evidence="6">
    <location>
        <begin position="73"/>
        <end position="93"/>
    </location>
</feature>
<dbReference type="EMBL" id="CAXLJL010000123">
    <property type="protein sequence ID" value="CAL5132264.1"/>
    <property type="molecule type" value="Genomic_DNA"/>
</dbReference>
<evidence type="ECO:0000256" key="5">
    <source>
        <dbReference type="ARBA" id="ARBA00023136"/>
    </source>
</evidence>
<dbReference type="GO" id="GO:0005741">
    <property type="term" value="C:mitochondrial outer membrane"/>
    <property type="evidence" value="ECO:0007669"/>
    <property type="project" value="TreeGrafter"/>
</dbReference>
<proteinExistence type="inferred from homology"/>
<evidence type="ECO:0000256" key="3">
    <source>
        <dbReference type="ARBA" id="ARBA00022692"/>
    </source>
</evidence>
<keyword evidence="4 6" id="KW-1133">Transmembrane helix</keyword>
<dbReference type="CDD" id="cd15904">
    <property type="entry name" value="TSPO_MBR"/>
    <property type="match status" value="1"/>
</dbReference>
<dbReference type="GO" id="GO:0033013">
    <property type="term" value="P:tetrapyrrole metabolic process"/>
    <property type="evidence" value="ECO:0007669"/>
    <property type="project" value="UniProtKB-ARBA"/>
</dbReference>
<dbReference type="InterPro" id="IPR004307">
    <property type="entry name" value="TspO_MBR"/>
</dbReference>
<protein>
    <recommendedName>
        <fullName evidence="9">Tryptophan-rich sensory protein</fullName>
    </recommendedName>
</protein>
<organism evidence="7 8">
    <name type="scientific">Calicophoron daubneyi</name>
    <name type="common">Rumen fluke</name>
    <name type="synonym">Paramphistomum daubneyi</name>
    <dbReference type="NCBI Taxonomy" id="300641"/>
    <lineage>
        <taxon>Eukaryota</taxon>
        <taxon>Metazoa</taxon>
        <taxon>Spiralia</taxon>
        <taxon>Lophotrochozoa</taxon>
        <taxon>Platyhelminthes</taxon>
        <taxon>Trematoda</taxon>
        <taxon>Digenea</taxon>
        <taxon>Plagiorchiida</taxon>
        <taxon>Pronocephalata</taxon>
        <taxon>Paramphistomoidea</taxon>
        <taxon>Paramphistomidae</taxon>
        <taxon>Calicophoron</taxon>
    </lineage>
</organism>
<gene>
    <name evidence="7" type="ORF">CDAUBV1_LOCUS5104</name>
</gene>
<dbReference type="PIRSF" id="PIRSF005859">
    <property type="entry name" value="PBR"/>
    <property type="match status" value="1"/>
</dbReference>
<dbReference type="Proteomes" id="UP001497525">
    <property type="component" value="Unassembled WGS sequence"/>
</dbReference>
<evidence type="ECO:0000256" key="6">
    <source>
        <dbReference type="SAM" id="Phobius"/>
    </source>
</evidence>